<dbReference type="PROSITE" id="PS51257">
    <property type="entry name" value="PROKAR_LIPOPROTEIN"/>
    <property type="match status" value="1"/>
</dbReference>
<dbReference type="Gene3D" id="3.30.70.270">
    <property type="match status" value="1"/>
</dbReference>
<dbReference type="CDD" id="cd01949">
    <property type="entry name" value="GGDEF"/>
    <property type="match status" value="1"/>
</dbReference>
<comment type="caution">
    <text evidence="3">The sequence shown here is derived from an EMBL/GenBank/DDBJ whole genome shotgun (WGS) entry which is preliminary data.</text>
</comment>
<sequence length="369" mass="42169">MKAKSMLEQGSSQWNKKMLRVFWYVVLFSFVIACVNSFLTERPFKEFFVDYIFIPTLLTASVVGATQALSRWLSDYMDYIMIVSASLIAVILISVHSGMPVIFSCLFFPLLISTTYFEKRKVWFSFAVSVSFYGALTVFSPERNDWMERVSMIAVLFFSTIVCLSIMRRGHEIGEHLKKARADHLELMVKSTLMEKQVKTDALTGLYNHMAFYEYINVLIHQAETYHFPLHLAILDIDNFKKINDSYGHASGDQVLKRVAECLRSNLRADDFSARYGGEEFVVILNGSDSEEAYLTMERIRKDMASLKHPELKYKHVTVSIGLETYKPGMHKQSLFDGADTNLYTAKNSGKNKTVSSCALSKQRIAEVK</sequence>
<accession>A0ABW2NRH5</accession>
<keyword evidence="3" id="KW-0808">Transferase</keyword>
<keyword evidence="1" id="KW-0812">Transmembrane</keyword>
<keyword evidence="3" id="KW-0548">Nucleotidyltransferase</keyword>
<organism evidence="3 4">
    <name type="scientific">Fictibacillus iocasae</name>
    <dbReference type="NCBI Taxonomy" id="2715437"/>
    <lineage>
        <taxon>Bacteria</taxon>
        <taxon>Bacillati</taxon>
        <taxon>Bacillota</taxon>
        <taxon>Bacilli</taxon>
        <taxon>Bacillales</taxon>
        <taxon>Fictibacillaceae</taxon>
        <taxon>Fictibacillus</taxon>
    </lineage>
</organism>
<keyword evidence="1" id="KW-0472">Membrane</keyword>
<dbReference type="InterPro" id="IPR029787">
    <property type="entry name" value="Nucleotide_cyclase"/>
</dbReference>
<feature type="transmembrane region" description="Helical" evidence="1">
    <location>
        <begin position="76"/>
        <end position="95"/>
    </location>
</feature>
<dbReference type="Pfam" id="PF00990">
    <property type="entry name" value="GGDEF"/>
    <property type="match status" value="1"/>
</dbReference>
<feature type="domain" description="GGDEF" evidence="2">
    <location>
        <begin position="228"/>
        <end position="359"/>
    </location>
</feature>
<dbReference type="PANTHER" id="PTHR45138:SF9">
    <property type="entry name" value="DIGUANYLATE CYCLASE DGCM-RELATED"/>
    <property type="match status" value="1"/>
</dbReference>
<dbReference type="PROSITE" id="PS50887">
    <property type="entry name" value="GGDEF"/>
    <property type="match status" value="1"/>
</dbReference>
<feature type="transmembrane region" description="Helical" evidence="1">
    <location>
        <begin position="122"/>
        <end position="140"/>
    </location>
</feature>
<dbReference type="EMBL" id="JBHTCP010000050">
    <property type="protein sequence ID" value="MFC7373144.1"/>
    <property type="molecule type" value="Genomic_DNA"/>
</dbReference>
<protein>
    <submittedName>
        <fullName evidence="3">GGDEF domain-containing protein</fullName>
        <ecNumber evidence="3">2.7.7.65</ecNumber>
    </submittedName>
</protein>
<keyword evidence="4" id="KW-1185">Reference proteome</keyword>
<dbReference type="RefSeq" id="WP_379750774.1">
    <property type="nucleotide sequence ID" value="NZ_JBHTCP010000050.1"/>
</dbReference>
<dbReference type="NCBIfam" id="TIGR00254">
    <property type="entry name" value="GGDEF"/>
    <property type="match status" value="1"/>
</dbReference>
<dbReference type="SMART" id="SM00267">
    <property type="entry name" value="GGDEF"/>
    <property type="match status" value="1"/>
</dbReference>
<evidence type="ECO:0000313" key="3">
    <source>
        <dbReference type="EMBL" id="MFC7373144.1"/>
    </source>
</evidence>
<keyword evidence="1" id="KW-1133">Transmembrane helix</keyword>
<gene>
    <name evidence="3" type="ORF">ACFQPF_16000</name>
</gene>
<dbReference type="GO" id="GO:0052621">
    <property type="term" value="F:diguanylate cyclase activity"/>
    <property type="evidence" value="ECO:0007669"/>
    <property type="project" value="UniProtKB-EC"/>
</dbReference>
<feature type="transmembrane region" description="Helical" evidence="1">
    <location>
        <begin position="146"/>
        <end position="167"/>
    </location>
</feature>
<evidence type="ECO:0000256" key="1">
    <source>
        <dbReference type="SAM" id="Phobius"/>
    </source>
</evidence>
<dbReference type="InterPro" id="IPR000160">
    <property type="entry name" value="GGDEF_dom"/>
</dbReference>
<dbReference type="SUPFAM" id="SSF55073">
    <property type="entry name" value="Nucleotide cyclase"/>
    <property type="match status" value="1"/>
</dbReference>
<reference evidence="4" key="1">
    <citation type="journal article" date="2019" name="Int. J. Syst. Evol. Microbiol.">
        <title>The Global Catalogue of Microorganisms (GCM) 10K type strain sequencing project: providing services to taxonomists for standard genome sequencing and annotation.</title>
        <authorList>
            <consortium name="The Broad Institute Genomics Platform"/>
            <consortium name="The Broad Institute Genome Sequencing Center for Infectious Disease"/>
            <person name="Wu L."/>
            <person name="Ma J."/>
        </authorList>
    </citation>
    <scope>NUCLEOTIDE SEQUENCE [LARGE SCALE GENOMIC DNA]</scope>
    <source>
        <strain evidence="4">NBRC 106396</strain>
    </source>
</reference>
<feature type="transmembrane region" description="Helical" evidence="1">
    <location>
        <begin position="21"/>
        <end position="39"/>
    </location>
</feature>
<name>A0ABW2NRH5_9BACL</name>
<dbReference type="PANTHER" id="PTHR45138">
    <property type="entry name" value="REGULATORY COMPONENTS OF SENSORY TRANSDUCTION SYSTEM"/>
    <property type="match status" value="1"/>
</dbReference>
<dbReference type="InterPro" id="IPR043128">
    <property type="entry name" value="Rev_trsase/Diguanyl_cyclase"/>
</dbReference>
<dbReference type="EC" id="2.7.7.65" evidence="3"/>
<dbReference type="Proteomes" id="UP001596549">
    <property type="component" value="Unassembled WGS sequence"/>
</dbReference>
<evidence type="ECO:0000259" key="2">
    <source>
        <dbReference type="PROSITE" id="PS50887"/>
    </source>
</evidence>
<dbReference type="InterPro" id="IPR050469">
    <property type="entry name" value="Diguanylate_Cyclase"/>
</dbReference>
<evidence type="ECO:0000313" key="4">
    <source>
        <dbReference type="Proteomes" id="UP001596549"/>
    </source>
</evidence>
<proteinExistence type="predicted"/>
<feature type="transmembrane region" description="Helical" evidence="1">
    <location>
        <begin position="51"/>
        <end position="69"/>
    </location>
</feature>